<dbReference type="Proteomes" id="UP001232063">
    <property type="component" value="Unassembled WGS sequence"/>
</dbReference>
<evidence type="ECO:0000313" key="2">
    <source>
        <dbReference type="Proteomes" id="UP001232063"/>
    </source>
</evidence>
<dbReference type="RefSeq" id="WP_314511909.1">
    <property type="nucleotide sequence ID" value="NZ_JASJOU010000004.1"/>
</dbReference>
<evidence type="ECO:0000313" key="1">
    <source>
        <dbReference type="EMBL" id="MDJ1502079.1"/>
    </source>
</evidence>
<reference evidence="1" key="1">
    <citation type="submission" date="2023-05" db="EMBL/GenBank/DDBJ databases">
        <authorList>
            <person name="Zhang X."/>
        </authorList>
    </citation>
    <scope>NUCLEOTIDE SEQUENCE</scope>
    <source>
        <strain evidence="1">BD1B2-1</strain>
    </source>
</reference>
<evidence type="ECO:0008006" key="3">
    <source>
        <dbReference type="Google" id="ProtNLM"/>
    </source>
</evidence>
<proteinExistence type="predicted"/>
<accession>A0AAE3R1N0</accession>
<keyword evidence="2" id="KW-1185">Reference proteome</keyword>
<dbReference type="EMBL" id="JASJOU010000004">
    <property type="protein sequence ID" value="MDJ1502079.1"/>
    <property type="molecule type" value="Genomic_DNA"/>
</dbReference>
<dbReference type="PROSITE" id="PS51257">
    <property type="entry name" value="PROKAR_LIPOPROTEIN"/>
    <property type="match status" value="1"/>
</dbReference>
<gene>
    <name evidence="1" type="ORF">QNI22_15540</name>
</gene>
<name>A0AAE3R1N0_9BACT</name>
<protein>
    <recommendedName>
        <fullName evidence="3">Lipoprotein</fullName>
    </recommendedName>
</protein>
<sequence length="162" mass="19485">MKLETNQIKTLCFIILISIVFSACTKSENDYKNDFLRNEKKIDELYVYLKSNYMDKYRNNRNRIYFDNCNKKDRKSPKGMCDDFVTEKMEELGLRQISLEKNFCNQTNEFDEVYLTLDKSSYYPIISYAFNMCKEKIVFEDKTIKLQYLKPHWSLLIDSSFP</sequence>
<comment type="caution">
    <text evidence="1">The sequence shown here is derived from an EMBL/GenBank/DDBJ whole genome shotgun (WGS) entry which is preliminary data.</text>
</comment>
<dbReference type="AlphaFoldDB" id="A0AAE3R1N0"/>
<organism evidence="1 2">
    <name type="scientific">Xanthocytophaga agilis</name>
    <dbReference type="NCBI Taxonomy" id="3048010"/>
    <lineage>
        <taxon>Bacteria</taxon>
        <taxon>Pseudomonadati</taxon>
        <taxon>Bacteroidota</taxon>
        <taxon>Cytophagia</taxon>
        <taxon>Cytophagales</taxon>
        <taxon>Rhodocytophagaceae</taxon>
        <taxon>Xanthocytophaga</taxon>
    </lineage>
</organism>